<dbReference type="GO" id="GO:0009307">
    <property type="term" value="P:DNA restriction-modification system"/>
    <property type="evidence" value="ECO:0007669"/>
    <property type="project" value="UniProtKB-KW"/>
</dbReference>
<dbReference type="AlphaFoldDB" id="A0A2A2GBY3"/>
<keyword evidence="2" id="KW-0680">Restriction system</keyword>
<protein>
    <recommendedName>
        <fullName evidence="4">Type I restriction modification DNA specificity domain-containing protein</fullName>
    </recommendedName>
</protein>
<proteinExistence type="inferred from homology"/>
<keyword evidence="3" id="KW-0238">DNA-binding</keyword>
<dbReference type="SUPFAM" id="SSF116734">
    <property type="entry name" value="DNA methylase specificity domain"/>
    <property type="match status" value="2"/>
</dbReference>
<evidence type="ECO:0000256" key="3">
    <source>
        <dbReference type="ARBA" id="ARBA00023125"/>
    </source>
</evidence>
<evidence type="ECO:0000259" key="4">
    <source>
        <dbReference type="Pfam" id="PF01420"/>
    </source>
</evidence>
<dbReference type="Gene3D" id="3.90.220.20">
    <property type="entry name" value="DNA methylase specificity domains"/>
    <property type="match status" value="2"/>
</dbReference>
<dbReference type="InterPro" id="IPR000055">
    <property type="entry name" value="Restrct_endonuc_typeI_TRD"/>
</dbReference>
<evidence type="ECO:0000313" key="5">
    <source>
        <dbReference type="EMBL" id="PAU95216.1"/>
    </source>
</evidence>
<dbReference type="Proteomes" id="UP000218831">
    <property type="component" value="Unassembled WGS sequence"/>
</dbReference>
<keyword evidence="6" id="KW-1185">Reference proteome</keyword>
<feature type="domain" description="Type I restriction modification DNA specificity" evidence="4">
    <location>
        <begin position="5"/>
        <end position="158"/>
    </location>
</feature>
<dbReference type="OrthoDB" id="9816225at2"/>
<reference evidence="5 6" key="1">
    <citation type="submission" date="2017-08" db="EMBL/GenBank/DDBJ databases">
        <title>Aliifodinibius alkalisoli sp. nov., isolated from saline alkaline soil.</title>
        <authorList>
            <person name="Liu D."/>
            <person name="Zhang G."/>
        </authorList>
    </citation>
    <scope>NUCLEOTIDE SEQUENCE [LARGE SCALE GENOMIC DNA]</scope>
    <source>
        <strain evidence="5 6">WN023</strain>
    </source>
</reference>
<dbReference type="GO" id="GO:0003677">
    <property type="term" value="F:DNA binding"/>
    <property type="evidence" value="ECO:0007669"/>
    <property type="project" value="UniProtKB-KW"/>
</dbReference>
<evidence type="ECO:0000256" key="1">
    <source>
        <dbReference type="ARBA" id="ARBA00010923"/>
    </source>
</evidence>
<evidence type="ECO:0000313" key="6">
    <source>
        <dbReference type="Proteomes" id="UP000218831"/>
    </source>
</evidence>
<dbReference type="EMBL" id="NSKE01000002">
    <property type="protein sequence ID" value="PAU95216.1"/>
    <property type="molecule type" value="Genomic_DNA"/>
</dbReference>
<feature type="domain" description="Type I restriction modification DNA specificity" evidence="4">
    <location>
        <begin position="193"/>
        <end position="337"/>
    </location>
</feature>
<evidence type="ECO:0000256" key="2">
    <source>
        <dbReference type="ARBA" id="ARBA00022747"/>
    </source>
</evidence>
<comment type="similarity">
    <text evidence="1">Belongs to the type-I restriction system S methylase family.</text>
</comment>
<dbReference type="InterPro" id="IPR044946">
    <property type="entry name" value="Restrct_endonuc_typeI_TRD_sf"/>
</dbReference>
<dbReference type="InterPro" id="IPR052021">
    <property type="entry name" value="Type-I_RS_S_subunit"/>
</dbReference>
<dbReference type="RefSeq" id="WP_095605342.1">
    <property type="nucleotide sequence ID" value="NZ_NSKE01000002.1"/>
</dbReference>
<dbReference type="Pfam" id="PF01420">
    <property type="entry name" value="Methylase_S"/>
    <property type="match status" value="2"/>
</dbReference>
<dbReference type="PANTHER" id="PTHR30408:SF13">
    <property type="entry name" value="TYPE I RESTRICTION ENZYME HINDI SPECIFICITY SUBUNIT"/>
    <property type="match status" value="1"/>
</dbReference>
<gene>
    <name evidence="5" type="ORF">CK503_03180</name>
</gene>
<sequence length="405" mass="46177">MSSREYRIGELASLKYGKMVPDDLKTEQGYPVFSGYGITGSAKEYLYKEEKLVVVARGVGGTGDVKISPPKSWITNLSIVLDVDEQLVDKNYLKHYLNLENLKDKLNTGSAQSQITISSLEPYKVFLPDLTHQKNVSGVIKEFDNLIENNTHRIEILEEMGRRIYREWFMHFRYPGHEDDELVDSGTELGDIPEGWEVKELSDVVKINPENISTDYKGEIEYINISGVNEGSIDETEIHDFKDAPSRAKRKVDHGDIIWSSVRPNLKSYALVLNPPTNQIASTGFGVIRPKKLPASFIYNYSTTEYFVQYLVNHTRGSAYPAVNVSDFKNAPILVPDEQLAERFDEITWSNYLQIDKLSRKNKKLKETRDLLLPKLISGKIDVDDLYQLGNQENVDYSDMEKGNF</sequence>
<organism evidence="5 6">
    <name type="scientific">Fodinibius salipaludis</name>
    <dbReference type="NCBI Taxonomy" id="2032627"/>
    <lineage>
        <taxon>Bacteria</taxon>
        <taxon>Pseudomonadati</taxon>
        <taxon>Balneolota</taxon>
        <taxon>Balneolia</taxon>
        <taxon>Balneolales</taxon>
        <taxon>Balneolaceae</taxon>
        <taxon>Fodinibius</taxon>
    </lineage>
</organism>
<dbReference type="PANTHER" id="PTHR30408">
    <property type="entry name" value="TYPE-1 RESTRICTION ENZYME ECOKI SPECIFICITY PROTEIN"/>
    <property type="match status" value="1"/>
</dbReference>
<accession>A0A2A2GBY3</accession>
<name>A0A2A2GBY3_9BACT</name>
<comment type="caution">
    <text evidence="5">The sequence shown here is derived from an EMBL/GenBank/DDBJ whole genome shotgun (WGS) entry which is preliminary data.</text>
</comment>